<dbReference type="PANTHER" id="PTHR14003">
    <property type="entry name" value="TRANSCRIPTIONAL REPRESSOR PROTEIN YY"/>
    <property type="match status" value="1"/>
</dbReference>
<dbReference type="Gene3D" id="3.30.160.60">
    <property type="entry name" value="Classic Zinc Finger"/>
    <property type="match status" value="2"/>
</dbReference>
<dbReference type="eggNOG" id="KOG1721">
    <property type="taxonomic scope" value="Eukaryota"/>
</dbReference>
<reference evidence="10 11" key="1">
    <citation type="journal article" date="2014" name="Nat. Commun.">
        <title>Molecular traces of alternative social organization in a termite genome.</title>
        <authorList>
            <person name="Terrapon N."/>
            <person name="Li C."/>
            <person name="Robertson H.M."/>
            <person name="Ji L."/>
            <person name="Meng X."/>
            <person name="Booth W."/>
            <person name="Chen Z."/>
            <person name="Childers C.P."/>
            <person name="Glastad K.M."/>
            <person name="Gokhale K."/>
            <person name="Gowin J."/>
            <person name="Gronenberg W."/>
            <person name="Hermansen R.A."/>
            <person name="Hu H."/>
            <person name="Hunt B.G."/>
            <person name="Huylmans A.K."/>
            <person name="Khalil S.M."/>
            <person name="Mitchell R.D."/>
            <person name="Munoz-Torres M.C."/>
            <person name="Mustard J.A."/>
            <person name="Pan H."/>
            <person name="Reese J.T."/>
            <person name="Scharf M.E."/>
            <person name="Sun F."/>
            <person name="Vogel H."/>
            <person name="Xiao J."/>
            <person name="Yang W."/>
            <person name="Yang Z."/>
            <person name="Yang Z."/>
            <person name="Zhou J."/>
            <person name="Zhu J."/>
            <person name="Brent C.S."/>
            <person name="Elsik C.G."/>
            <person name="Goodisman M.A."/>
            <person name="Liberles D.A."/>
            <person name="Roe R.M."/>
            <person name="Vargo E.L."/>
            <person name="Vilcinskas A."/>
            <person name="Wang J."/>
            <person name="Bornberg-Bauer E."/>
            <person name="Korb J."/>
            <person name="Zhang G."/>
            <person name="Liebig J."/>
        </authorList>
    </citation>
    <scope>NUCLEOTIDE SEQUENCE [LARGE SCALE GENOMIC DNA]</scope>
    <source>
        <tissue evidence="10">Whole organism</tissue>
    </source>
</reference>
<dbReference type="AlphaFoldDB" id="A0A067QT58"/>
<dbReference type="PROSITE" id="PS50157">
    <property type="entry name" value="ZINC_FINGER_C2H2_2"/>
    <property type="match status" value="2"/>
</dbReference>
<evidence type="ECO:0000259" key="9">
    <source>
        <dbReference type="PROSITE" id="PS50157"/>
    </source>
</evidence>
<organism evidence="10 11">
    <name type="scientific">Zootermopsis nevadensis</name>
    <name type="common">Dampwood termite</name>
    <dbReference type="NCBI Taxonomy" id="136037"/>
    <lineage>
        <taxon>Eukaryota</taxon>
        <taxon>Metazoa</taxon>
        <taxon>Ecdysozoa</taxon>
        <taxon>Arthropoda</taxon>
        <taxon>Hexapoda</taxon>
        <taxon>Insecta</taxon>
        <taxon>Pterygota</taxon>
        <taxon>Neoptera</taxon>
        <taxon>Polyneoptera</taxon>
        <taxon>Dictyoptera</taxon>
        <taxon>Blattodea</taxon>
        <taxon>Blattoidea</taxon>
        <taxon>Termitoidae</taxon>
        <taxon>Termopsidae</taxon>
        <taxon>Zootermopsis</taxon>
    </lineage>
</organism>
<feature type="domain" description="C2H2-type" evidence="9">
    <location>
        <begin position="10"/>
        <end position="37"/>
    </location>
</feature>
<dbReference type="FunFam" id="3.30.160.60:FF:000145">
    <property type="entry name" value="Zinc finger protein 574"/>
    <property type="match status" value="1"/>
</dbReference>
<evidence type="ECO:0000256" key="6">
    <source>
        <dbReference type="ARBA" id="ARBA00023242"/>
    </source>
</evidence>
<protein>
    <submittedName>
        <fullName evidence="10">Early growth response protein 1-B</fullName>
    </submittedName>
</protein>
<evidence type="ECO:0000256" key="5">
    <source>
        <dbReference type="ARBA" id="ARBA00022833"/>
    </source>
</evidence>
<dbReference type="GO" id="GO:0000978">
    <property type="term" value="F:RNA polymerase II cis-regulatory region sequence-specific DNA binding"/>
    <property type="evidence" value="ECO:0007669"/>
    <property type="project" value="TreeGrafter"/>
</dbReference>
<evidence type="ECO:0000256" key="7">
    <source>
        <dbReference type="PROSITE-ProRule" id="PRU00042"/>
    </source>
</evidence>
<accession>A0A067QT58</accession>
<dbReference type="GO" id="GO:0031519">
    <property type="term" value="C:PcG protein complex"/>
    <property type="evidence" value="ECO:0007669"/>
    <property type="project" value="TreeGrafter"/>
</dbReference>
<dbReference type="InParanoid" id="A0A067QT58"/>
<dbReference type="OrthoDB" id="3437960at2759"/>
<dbReference type="Pfam" id="PF00096">
    <property type="entry name" value="zf-C2H2"/>
    <property type="match status" value="2"/>
</dbReference>
<proteinExistence type="predicted"/>
<name>A0A067QT58_ZOONE</name>
<dbReference type="InterPro" id="IPR036236">
    <property type="entry name" value="Znf_C2H2_sf"/>
</dbReference>
<keyword evidence="6" id="KW-0539">Nucleus</keyword>
<dbReference type="GO" id="GO:0005667">
    <property type="term" value="C:transcription regulator complex"/>
    <property type="evidence" value="ECO:0007669"/>
    <property type="project" value="TreeGrafter"/>
</dbReference>
<dbReference type="GO" id="GO:0008270">
    <property type="term" value="F:zinc ion binding"/>
    <property type="evidence" value="ECO:0007669"/>
    <property type="project" value="UniProtKB-KW"/>
</dbReference>
<evidence type="ECO:0000313" key="10">
    <source>
        <dbReference type="EMBL" id="KDR13151.1"/>
    </source>
</evidence>
<dbReference type="FunFam" id="3.30.160.60:FF:000671">
    <property type="entry name" value="Zinc finger protein 26"/>
    <property type="match status" value="1"/>
</dbReference>
<dbReference type="SMART" id="SM00355">
    <property type="entry name" value="ZnF_C2H2"/>
    <property type="match status" value="2"/>
</dbReference>
<keyword evidence="5" id="KW-0862">Zinc</keyword>
<evidence type="ECO:0000256" key="2">
    <source>
        <dbReference type="ARBA" id="ARBA00022723"/>
    </source>
</evidence>
<evidence type="ECO:0000256" key="1">
    <source>
        <dbReference type="ARBA" id="ARBA00004123"/>
    </source>
</evidence>
<gene>
    <name evidence="10" type="ORF">L798_11334</name>
</gene>
<dbReference type="PROSITE" id="PS00028">
    <property type="entry name" value="ZINC_FINGER_C2H2_1"/>
    <property type="match status" value="2"/>
</dbReference>
<evidence type="ECO:0000256" key="4">
    <source>
        <dbReference type="ARBA" id="ARBA00022771"/>
    </source>
</evidence>
<keyword evidence="4 7" id="KW-0863">Zinc-finger</keyword>
<sequence length="295" mass="32831">MYIHSGSWPFRCNICSRGFSKQTNLRNHLFLHTGDRPYPCKFCGKKFALACNLRAHTKTHHHSDGKINSNKEMPSEKTGIANTAYDSAAPGHEDKLNLNPRRGTSDTNCKIHNTWHEKNDKGTQSILVTAPNTCSLPTPETIQQFPSCSLIKNFHSLDSTESPMKIPSATFTDNKRLFHMNSNNCAPDDLSKSLTHSDQLHDISRLGYTNILEELWSGNNSFINQYNIPLSVLPTPFNINMPCLTSISLADLQALLLMQAANMAILHGGNIAFNDGKSLKKQLNEPAQSRSLLLA</sequence>
<keyword evidence="11" id="KW-1185">Reference proteome</keyword>
<comment type="subcellular location">
    <subcellularLocation>
        <location evidence="1">Nucleus</location>
    </subcellularLocation>
</comment>
<dbReference type="Proteomes" id="UP000027135">
    <property type="component" value="Unassembled WGS sequence"/>
</dbReference>
<dbReference type="EMBL" id="KK852965">
    <property type="protein sequence ID" value="KDR13151.1"/>
    <property type="molecule type" value="Genomic_DNA"/>
</dbReference>
<feature type="domain" description="C2H2-type" evidence="9">
    <location>
        <begin position="38"/>
        <end position="67"/>
    </location>
</feature>
<keyword evidence="2" id="KW-0479">Metal-binding</keyword>
<evidence type="ECO:0000256" key="8">
    <source>
        <dbReference type="SAM" id="MobiDB-lite"/>
    </source>
</evidence>
<keyword evidence="3" id="KW-0677">Repeat</keyword>
<dbReference type="PANTHER" id="PTHR14003:SF19">
    <property type="entry name" value="YY2 TRANSCRIPTION FACTOR"/>
    <property type="match status" value="1"/>
</dbReference>
<dbReference type="STRING" id="136037.A0A067QT58"/>
<evidence type="ECO:0000313" key="11">
    <source>
        <dbReference type="Proteomes" id="UP000027135"/>
    </source>
</evidence>
<dbReference type="GO" id="GO:0000785">
    <property type="term" value="C:chromatin"/>
    <property type="evidence" value="ECO:0007669"/>
    <property type="project" value="TreeGrafter"/>
</dbReference>
<dbReference type="InterPro" id="IPR013087">
    <property type="entry name" value="Znf_C2H2_type"/>
</dbReference>
<feature type="region of interest" description="Disordered" evidence="8">
    <location>
        <begin position="85"/>
        <end position="104"/>
    </location>
</feature>
<dbReference type="SUPFAM" id="SSF57667">
    <property type="entry name" value="beta-beta-alpha zinc fingers"/>
    <property type="match status" value="1"/>
</dbReference>
<evidence type="ECO:0000256" key="3">
    <source>
        <dbReference type="ARBA" id="ARBA00022737"/>
    </source>
</evidence>
<dbReference type="GO" id="GO:0000981">
    <property type="term" value="F:DNA-binding transcription factor activity, RNA polymerase II-specific"/>
    <property type="evidence" value="ECO:0007669"/>
    <property type="project" value="TreeGrafter"/>
</dbReference>